<evidence type="ECO:0000313" key="6">
    <source>
        <dbReference type="EMBL" id="HIZ40121.1"/>
    </source>
</evidence>
<proteinExistence type="inferred from homology"/>
<dbReference type="CDD" id="cd03257">
    <property type="entry name" value="ABC_NikE_OppD_transporters"/>
    <property type="match status" value="1"/>
</dbReference>
<comment type="caution">
    <text evidence="6">The sequence shown here is derived from an EMBL/GenBank/DDBJ whole genome shotgun (WGS) entry which is preliminary data.</text>
</comment>
<dbReference type="Pfam" id="PF00005">
    <property type="entry name" value="ABC_tran"/>
    <property type="match status" value="1"/>
</dbReference>
<dbReference type="PROSITE" id="PS50893">
    <property type="entry name" value="ABC_TRANSPORTER_2"/>
    <property type="match status" value="1"/>
</dbReference>
<dbReference type="PANTHER" id="PTHR43776:SF7">
    <property type="entry name" value="D,D-DIPEPTIDE TRANSPORT ATP-BINDING PROTEIN DDPF-RELATED"/>
    <property type="match status" value="1"/>
</dbReference>
<dbReference type="Gene3D" id="3.40.50.300">
    <property type="entry name" value="P-loop containing nucleotide triphosphate hydrolases"/>
    <property type="match status" value="1"/>
</dbReference>
<dbReference type="InterPro" id="IPR003593">
    <property type="entry name" value="AAA+_ATPase"/>
</dbReference>
<dbReference type="PANTHER" id="PTHR43776">
    <property type="entry name" value="TRANSPORT ATP-BINDING PROTEIN"/>
    <property type="match status" value="1"/>
</dbReference>
<dbReference type="GO" id="GO:0055085">
    <property type="term" value="P:transmembrane transport"/>
    <property type="evidence" value="ECO:0007669"/>
    <property type="project" value="UniProtKB-ARBA"/>
</dbReference>
<sequence length="261" mass="29133">MNPLLEVKNLTVQFEKREGTRFSEKKERKKFAAVDSVNFCLYPDEILGIVGESGSGKSTVARAVAGLIPISSGSIVLDGEEITDKKGRDLRMIYKKIQMVFQSPADSFDPRKTLGYSIGESLKNNGMTRKEVRTEVKKLLQSCELPEEFAAKYPRQVSGGQCQRAAIARALAIRPKIIVFDEATSALDMTVQKKIMELLSGVKKTYGLSYLFICHDLALVHKFCSRILVMHDGKIVEEGEPDAVIGNPRKEYTRQLIDDVL</sequence>
<keyword evidence="2" id="KW-0813">Transport</keyword>
<dbReference type="SMART" id="SM00382">
    <property type="entry name" value="AAA"/>
    <property type="match status" value="1"/>
</dbReference>
<evidence type="ECO:0000256" key="1">
    <source>
        <dbReference type="ARBA" id="ARBA00005417"/>
    </source>
</evidence>
<dbReference type="EMBL" id="DXBR01000086">
    <property type="protein sequence ID" value="HIZ40121.1"/>
    <property type="molecule type" value="Genomic_DNA"/>
</dbReference>
<feature type="domain" description="ABC transporter" evidence="5">
    <location>
        <begin position="5"/>
        <end position="257"/>
    </location>
</feature>
<dbReference type="Proteomes" id="UP000824049">
    <property type="component" value="Unassembled WGS sequence"/>
</dbReference>
<comment type="similarity">
    <text evidence="1">Belongs to the ABC transporter superfamily.</text>
</comment>
<name>A0A9D2EN34_9FIRM</name>
<evidence type="ECO:0000259" key="5">
    <source>
        <dbReference type="PROSITE" id="PS50893"/>
    </source>
</evidence>
<dbReference type="InterPro" id="IPR027417">
    <property type="entry name" value="P-loop_NTPase"/>
</dbReference>
<dbReference type="SUPFAM" id="SSF52540">
    <property type="entry name" value="P-loop containing nucleoside triphosphate hydrolases"/>
    <property type="match status" value="1"/>
</dbReference>
<keyword evidence="4 6" id="KW-0067">ATP-binding</keyword>
<dbReference type="InterPro" id="IPR050319">
    <property type="entry name" value="ABC_transp_ATP-bind"/>
</dbReference>
<keyword evidence="3" id="KW-0547">Nucleotide-binding</keyword>
<evidence type="ECO:0000256" key="3">
    <source>
        <dbReference type="ARBA" id="ARBA00022741"/>
    </source>
</evidence>
<accession>A0A9D2EN34</accession>
<protein>
    <submittedName>
        <fullName evidence="6">ATP-binding cassette domain-containing protein</fullName>
    </submittedName>
</protein>
<evidence type="ECO:0000256" key="4">
    <source>
        <dbReference type="ARBA" id="ARBA00022840"/>
    </source>
</evidence>
<dbReference type="InterPro" id="IPR017871">
    <property type="entry name" value="ABC_transporter-like_CS"/>
</dbReference>
<reference evidence="6" key="2">
    <citation type="submission" date="2021-04" db="EMBL/GenBank/DDBJ databases">
        <authorList>
            <person name="Gilroy R."/>
        </authorList>
    </citation>
    <scope>NUCLEOTIDE SEQUENCE</scope>
    <source>
        <strain evidence="6">CHK179-28034</strain>
    </source>
</reference>
<reference evidence="6" key="1">
    <citation type="journal article" date="2021" name="PeerJ">
        <title>Extensive microbial diversity within the chicken gut microbiome revealed by metagenomics and culture.</title>
        <authorList>
            <person name="Gilroy R."/>
            <person name="Ravi A."/>
            <person name="Getino M."/>
            <person name="Pursley I."/>
            <person name="Horton D.L."/>
            <person name="Alikhan N.F."/>
            <person name="Baker D."/>
            <person name="Gharbi K."/>
            <person name="Hall N."/>
            <person name="Watson M."/>
            <person name="Adriaenssens E.M."/>
            <person name="Foster-Nyarko E."/>
            <person name="Jarju S."/>
            <person name="Secka A."/>
            <person name="Antonio M."/>
            <person name="Oren A."/>
            <person name="Chaudhuri R.R."/>
            <person name="La Ragione R."/>
            <person name="Hildebrand F."/>
            <person name="Pallen M.J."/>
        </authorList>
    </citation>
    <scope>NUCLEOTIDE SEQUENCE</scope>
    <source>
        <strain evidence="6">CHK179-28034</strain>
    </source>
</reference>
<evidence type="ECO:0000313" key="7">
    <source>
        <dbReference type="Proteomes" id="UP000824049"/>
    </source>
</evidence>
<dbReference type="GO" id="GO:0005524">
    <property type="term" value="F:ATP binding"/>
    <property type="evidence" value="ECO:0007669"/>
    <property type="project" value="UniProtKB-KW"/>
</dbReference>
<organism evidence="6 7">
    <name type="scientific">Candidatus Anaerobutyricum stercoris</name>
    <dbReference type="NCBI Taxonomy" id="2838457"/>
    <lineage>
        <taxon>Bacteria</taxon>
        <taxon>Bacillati</taxon>
        <taxon>Bacillota</taxon>
        <taxon>Clostridia</taxon>
        <taxon>Lachnospirales</taxon>
        <taxon>Lachnospiraceae</taxon>
        <taxon>Anaerobutyricum</taxon>
    </lineage>
</organism>
<evidence type="ECO:0000256" key="2">
    <source>
        <dbReference type="ARBA" id="ARBA00022448"/>
    </source>
</evidence>
<gene>
    <name evidence="6" type="ORF">H9968_09410</name>
</gene>
<dbReference type="GO" id="GO:0016887">
    <property type="term" value="F:ATP hydrolysis activity"/>
    <property type="evidence" value="ECO:0007669"/>
    <property type="project" value="InterPro"/>
</dbReference>
<dbReference type="AlphaFoldDB" id="A0A9D2EN34"/>
<dbReference type="InterPro" id="IPR003439">
    <property type="entry name" value="ABC_transporter-like_ATP-bd"/>
</dbReference>
<dbReference type="PROSITE" id="PS00211">
    <property type="entry name" value="ABC_TRANSPORTER_1"/>
    <property type="match status" value="1"/>
</dbReference>